<dbReference type="EMBL" id="BSOS01000005">
    <property type="protein sequence ID" value="GLR65584.1"/>
    <property type="molecule type" value="Genomic_DNA"/>
</dbReference>
<protein>
    <recommendedName>
        <fullName evidence="3">Rhamnan synthesis protein F</fullName>
    </recommendedName>
</protein>
<dbReference type="RefSeq" id="WP_284256084.1">
    <property type="nucleotide sequence ID" value="NZ_BSOS01000005.1"/>
</dbReference>
<comment type="caution">
    <text evidence="1">The sequence shown here is derived from an EMBL/GenBank/DDBJ whole genome shotgun (WGS) entry which is preliminary data.</text>
</comment>
<sequence length="404" mass="44355">MAPDPHQPPAPLRGVYLLRPFAAAQSRGYLKIGLQKAGAQPREWLLPVGLGLNFFVDPEQTGVTLSFAPGEAALERVGRGTAMLARLRRRFKTLSLGVLNFDGVKIFPAGSKRQYKTYCKHVRFARISQTPPDGDIMREHPELITGWPPAAPAGAPATITPTPRIAVALHLHYADLWSEIATLLGRWSLPFTLFLTITSENKDLTSRVTAAFPGAIVRIVENSGRDVRPFLLLLEEGAFDGFDFVCKIHGKKSVSHGRVLIFGDIWRRATFLDLIATGAQLHKIIRLFQDDPKIGIAGPARFFIVSDSAAPRDLLGNNRPVVEEIAARMGAPIQGDTFDFFEGTMFWARPQALEPLRRLQLSAAFQTSDAGRGNGALEHALERLFNHAARAAGFRAEQVTGTII</sequence>
<dbReference type="InterPro" id="IPR007739">
    <property type="entry name" value="RgpF"/>
</dbReference>
<proteinExistence type="predicted"/>
<dbReference type="Proteomes" id="UP001156641">
    <property type="component" value="Unassembled WGS sequence"/>
</dbReference>
<accession>A0ABQ6A068</accession>
<name>A0ABQ6A068_9PROT</name>
<gene>
    <name evidence="1" type="ORF">GCM10010909_02620</name>
</gene>
<keyword evidence="2" id="KW-1185">Reference proteome</keyword>
<evidence type="ECO:0000313" key="1">
    <source>
        <dbReference type="EMBL" id="GLR65584.1"/>
    </source>
</evidence>
<evidence type="ECO:0008006" key="3">
    <source>
        <dbReference type="Google" id="ProtNLM"/>
    </source>
</evidence>
<dbReference type="Pfam" id="PF05045">
    <property type="entry name" value="RgpF"/>
    <property type="match status" value="1"/>
</dbReference>
<reference evidence="2" key="1">
    <citation type="journal article" date="2019" name="Int. J. Syst. Evol. Microbiol.">
        <title>The Global Catalogue of Microorganisms (GCM) 10K type strain sequencing project: providing services to taxonomists for standard genome sequencing and annotation.</title>
        <authorList>
            <consortium name="The Broad Institute Genomics Platform"/>
            <consortium name="The Broad Institute Genome Sequencing Center for Infectious Disease"/>
            <person name="Wu L."/>
            <person name="Ma J."/>
        </authorList>
    </citation>
    <scope>NUCLEOTIDE SEQUENCE [LARGE SCALE GENOMIC DNA]</scope>
    <source>
        <strain evidence="2">NBRC 112502</strain>
    </source>
</reference>
<evidence type="ECO:0000313" key="2">
    <source>
        <dbReference type="Proteomes" id="UP001156641"/>
    </source>
</evidence>
<organism evidence="1 2">
    <name type="scientific">Acidocella aquatica</name>
    <dbReference type="NCBI Taxonomy" id="1922313"/>
    <lineage>
        <taxon>Bacteria</taxon>
        <taxon>Pseudomonadati</taxon>
        <taxon>Pseudomonadota</taxon>
        <taxon>Alphaproteobacteria</taxon>
        <taxon>Acetobacterales</taxon>
        <taxon>Acidocellaceae</taxon>
        <taxon>Acidocella</taxon>
    </lineage>
</organism>